<evidence type="ECO:0000256" key="3">
    <source>
        <dbReference type="PIRSR" id="PIRSR600223-1"/>
    </source>
</evidence>
<dbReference type="InterPro" id="IPR000223">
    <property type="entry name" value="Pept_S26A_signal_pept_1"/>
</dbReference>
<comment type="subcellular location">
    <subcellularLocation>
        <location evidence="4">Membrane</location>
        <topology evidence="4">Single-pass type II membrane protein</topology>
    </subcellularLocation>
</comment>
<dbReference type="Pfam" id="PF10502">
    <property type="entry name" value="Peptidase_S26"/>
    <property type="match status" value="2"/>
</dbReference>
<comment type="similarity">
    <text evidence="1 4">Belongs to the peptidase S26 family.</text>
</comment>
<feature type="active site" evidence="3">
    <location>
        <position position="110"/>
    </location>
</feature>
<dbReference type="Gene3D" id="2.10.109.10">
    <property type="entry name" value="Umud Fragment, subunit A"/>
    <property type="match status" value="2"/>
</dbReference>
<keyword evidence="4" id="KW-0645">Protease</keyword>
<comment type="caution">
    <text evidence="6">The sequence shown here is derived from an EMBL/GenBank/DDBJ whole genome shotgun (WGS) entry which is preliminary data.</text>
</comment>
<dbReference type="GO" id="GO:0009003">
    <property type="term" value="F:signal peptidase activity"/>
    <property type="evidence" value="ECO:0007669"/>
    <property type="project" value="UniProtKB-EC"/>
</dbReference>
<dbReference type="GO" id="GO:0016020">
    <property type="term" value="C:membrane"/>
    <property type="evidence" value="ECO:0007669"/>
    <property type="project" value="UniProtKB-SubCell"/>
</dbReference>
<accession>A0A8J6QAQ0</accession>
<evidence type="ECO:0000256" key="1">
    <source>
        <dbReference type="ARBA" id="ARBA00009370"/>
    </source>
</evidence>
<dbReference type="SUPFAM" id="SSF51306">
    <property type="entry name" value="LexA/Signal peptidase"/>
    <property type="match status" value="1"/>
</dbReference>
<dbReference type="PRINTS" id="PR00727">
    <property type="entry name" value="LEADERPTASE"/>
</dbReference>
<protein>
    <recommendedName>
        <fullName evidence="2 4">Signal peptidase I</fullName>
        <ecNumber evidence="4">3.4.21.89</ecNumber>
    </recommendedName>
</protein>
<organism evidence="6 7">
    <name type="scientific">Aestuariibaculum sediminum</name>
    <dbReference type="NCBI Taxonomy" id="2770637"/>
    <lineage>
        <taxon>Bacteria</taxon>
        <taxon>Pseudomonadati</taxon>
        <taxon>Bacteroidota</taxon>
        <taxon>Flavobacteriia</taxon>
        <taxon>Flavobacteriales</taxon>
        <taxon>Flavobacteriaceae</taxon>
    </lineage>
</organism>
<dbReference type="Proteomes" id="UP000600588">
    <property type="component" value="Unassembled WGS sequence"/>
</dbReference>
<dbReference type="InterPro" id="IPR036286">
    <property type="entry name" value="LexA/Signal_pep-like_sf"/>
</dbReference>
<keyword evidence="4 6" id="KW-0378">Hydrolase</keyword>
<keyword evidence="7" id="KW-1185">Reference proteome</keyword>
<proteinExistence type="inferred from homology"/>
<evidence type="ECO:0000256" key="2">
    <source>
        <dbReference type="ARBA" id="ARBA00019232"/>
    </source>
</evidence>
<feature type="domain" description="Peptidase S26" evidence="5">
    <location>
        <begin position="276"/>
        <end position="314"/>
    </location>
</feature>
<keyword evidence="4" id="KW-1133">Transmembrane helix</keyword>
<feature type="active site" evidence="3">
    <location>
        <position position="32"/>
    </location>
</feature>
<name>A0A8J6QAQ0_9FLAO</name>
<feature type="transmembrane region" description="Helical" evidence="4">
    <location>
        <begin position="7"/>
        <end position="28"/>
    </location>
</feature>
<dbReference type="EC" id="3.4.21.89" evidence="4"/>
<reference evidence="6 7" key="1">
    <citation type="submission" date="2020-09" db="EMBL/GenBank/DDBJ databases">
        <title>TT11 complete genome.</title>
        <authorList>
            <person name="Wu Z."/>
        </authorList>
    </citation>
    <scope>NUCLEOTIDE SEQUENCE [LARGE SCALE GENOMIC DNA]</scope>
    <source>
        <strain evidence="6 7">TT11</strain>
    </source>
</reference>
<evidence type="ECO:0000256" key="4">
    <source>
        <dbReference type="RuleBase" id="RU362042"/>
    </source>
</evidence>
<dbReference type="GO" id="GO:0004252">
    <property type="term" value="F:serine-type endopeptidase activity"/>
    <property type="evidence" value="ECO:0007669"/>
    <property type="project" value="InterPro"/>
</dbReference>
<dbReference type="AlphaFoldDB" id="A0A8J6QAQ0"/>
<evidence type="ECO:0000313" key="7">
    <source>
        <dbReference type="Proteomes" id="UP000600588"/>
    </source>
</evidence>
<evidence type="ECO:0000259" key="5">
    <source>
        <dbReference type="Pfam" id="PF10502"/>
    </source>
</evidence>
<evidence type="ECO:0000313" key="6">
    <source>
        <dbReference type="EMBL" id="MBD0833727.1"/>
    </source>
</evidence>
<sequence length="332" mass="39034">MFNSSQFILFIYIICFSFRLFCFEIYFIPSSSMANTLYPKDIIVVNKLKYGPRLPKYILETPLLRIFFNKRDRSNGISKQNNGKLKRLPGISSINRGDIVVFENSKVIVKRCVAIAGDTLKIVNGKVYINDSVERFSNNIKNNYTLRINNPLIFYKALDSLKIESNILSVNRNKWKQLNLSNIEVVHVNKLRCIDSLELKLMDFSVNTNLFPWAKDHPWTLDNYGPIVLPKKGMEIQLNDDTFQFYGYTLKKHEKVEIYKENGLFYKEGKLLETYTFRRNYLFMLGDNRKESMDSRYIGFVPEENVIGEVSCVLFSTKDQHFQWSRFFKKVE</sequence>
<dbReference type="InterPro" id="IPR019533">
    <property type="entry name" value="Peptidase_S26"/>
</dbReference>
<dbReference type="PANTHER" id="PTHR43390">
    <property type="entry name" value="SIGNAL PEPTIDASE I"/>
    <property type="match status" value="1"/>
</dbReference>
<comment type="catalytic activity">
    <reaction evidence="4">
        <text>Cleavage of hydrophobic, N-terminal signal or leader sequences from secreted and periplasmic proteins.</text>
        <dbReference type="EC" id="3.4.21.89"/>
    </reaction>
</comment>
<dbReference type="CDD" id="cd06530">
    <property type="entry name" value="S26_SPase_I"/>
    <property type="match status" value="2"/>
</dbReference>
<gene>
    <name evidence="6" type="primary">lepB</name>
    <name evidence="6" type="ORF">ICJ83_16460</name>
</gene>
<dbReference type="NCBIfam" id="TIGR02227">
    <property type="entry name" value="sigpep_I_bact"/>
    <property type="match status" value="1"/>
</dbReference>
<dbReference type="EMBL" id="JACVXB010000014">
    <property type="protein sequence ID" value="MBD0833727.1"/>
    <property type="molecule type" value="Genomic_DNA"/>
</dbReference>
<keyword evidence="4" id="KW-0812">Transmembrane</keyword>
<dbReference type="PANTHER" id="PTHR43390:SF1">
    <property type="entry name" value="CHLOROPLAST PROCESSING PEPTIDASE"/>
    <property type="match status" value="1"/>
</dbReference>
<dbReference type="GO" id="GO:0006465">
    <property type="term" value="P:signal peptide processing"/>
    <property type="evidence" value="ECO:0007669"/>
    <property type="project" value="InterPro"/>
</dbReference>
<feature type="domain" description="Peptidase S26" evidence="5">
    <location>
        <begin position="6"/>
        <end position="135"/>
    </location>
</feature>
<keyword evidence="4" id="KW-0472">Membrane</keyword>